<proteinExistence type="predicted"/>
<keyword evidence="1" id="KW-0472">Membrane</keyword>
<organism evidence="2 3">
    <name type="scientific">Glossina pallidipes</name>
    <name type="common">Tsetse fly</name>
    <dbReference type="NCBI Taxonomy" id="7398"/>
    <lineage>
        <taxon>Eukaryota</taxon>
        <taxon>Metazoa</taxon>
        <taxon>Ecdysozoa</taxon>
        <taxon>Arthropoda</taxon>
        <taxon>Hexapoda</taxon>
        <taxon>Insecta</taxon>
        <taxon>Pterygota</taxon>
        <taxon>Neoptera</taxon>
        <taxon>Endopterygota</taxon>
        <taxon>Diptera</taxon>
        <taxon>Brachycera</taxon>
        <taxon>Muscomorpha</taxon>
        <taxon>Hippoboscoidea</taxon>
        <taxon>Glossinidae</taxon>
        <taxon>Glossina</taxon>
    </lineage>
</organism>
<reference evidence="2" key="2">
    <citation type="submission" date="2020-05" db="UniProtKB">
        <authorList>
            <consortium name="EnsemblMetazoa"/>
        </authorList>
    </citation>
    <scope>IDENTIFICATION</scope>
    <source>
        <strain evidence="2">IAEA</strain>
    </source>
</reference>
<dbReference type="EnsemblMetazoa" id="GPAI023555-RA">
    <property type="protein sequence ID" value="GPAI023555-PA"/>
    <property type="gene ID" value="GPAI023555"/>
</dbReference>
<name>A0A1A9ZSF8_GLOPL</name>
<evidence type="ECO:0000313" key="2">
    <source>
        <dbReference type="EnsemblMetazoa" id="GPAI023555-PA"/>
    </source>
</evidence>
<evidence type="ECO:0000313" key="3">
    <source>
        <dbReference type="Proteomes" id="UP000092445"/>
    </source>
</evidence>
<reference evidence="3" key="1">
    <citation type="submission" date="2014-03" db="EMBL/GenBank/DDBJ databases">
        <authorList>
            <person name="Aksoy S."/>
            <person name="Warren W."/>
            <person name="Wilson R.K."/>
        </authorList>
    </citation>
    <scope>NUCLEOTIDE SEQUENCE [LARGE SCALE GENOMIC DNA]</scope>
    <source>
        <strain evidence="3">IAEA</strain>
    </source>
</reference>
<dbReference type="Proteomes" id="UP000092445">
    <property type="component" value="Unassembled WGS sequence"/>
</dbReference>
<keyword evidence="1" id="KW-1133">Transmembrane helix</keyword>
<keyword evidence="1" id="KW-0812">Transmembrane</keyword>
<sequence>MHNIFSPQRRHSRLLIINFIIIYVLSAKFAYLISMLTKLSRRKLFPLISTYLACAKKTLIINLCARHANLDEWLSSNVGTTFNLNNNTQKKSQEKPEMALALGHHHTYRIIYFQSSRTSVDKVAMNYQSIGFYAIGTPSVPGV</sequence>
<dbReference type="VEuPathDB" id="VectorBase:GPAI023555"/>
<protein>
    <submittedName>
        <fullName evidence="2">Uncharacterized protein</fullName>
    </submittedName>
</protein>
<evidence type="ECO:0000256" key="1">
    <source>
        <dbReference type="SAM" id="Phobius"/>
    </source>
</evidence>
<accession>A0A1A9ZSF8</accession>
<feature type="transmembrane region" description="Helical" evidence="1">
    <location>
        <begin position="12"/>
        <end position="33"/>
    </location>
</feature>
<dbReference type="AlphaFoldDB" id="A0A1A9ZSF8"/>
<keyword evidence="3" id="KW-1185">Reference proteome</keyword>